<dbReference type="InterPro" id="IPR045063">
    <property type="entry name" value="Dynamin_N"/>
</dbReference>
<evidence type="ECO:0000256" key="2">
    <source>
        <dbReference type="SAM" id="Phobius"/>
    </source>
</evidence>
<proteinExistence type="predicted"/>
<name>A0ABN9WTD4_9DINO</name>
<feature type="transmembrane region" description="Helical" evidence="2">
    <location>
        <begin position="640"/>
        <end position="665"/>
    </location>
</feature>
<keyword evidence="2" id="KW-0472">Membrane</keyword>
<sequence>MEIVGAAHEELGNNVSEVPIRVKVEGEDCTDLGLVDLPGFRSYAKDAAMQALSLKIDQLVLKFMQDENNVMLCVEEAGDAAGFATLGKCKQVDPSYRRTILVRNKLDKYYGDLTTENINKWLEGFGDLPSSLASGQRNGGNVAVASLTRQMRELQIKCDKLAGHAGRGPEGAGQLRKELVDALPSTVAAPPLQLDTADDLAEGSEEQAKLTALFGSGGFKMYQAAMARKAQKAVPVASPFSPDGNGQPFVNPVGAMALGKGKGKEVSAGFQPHGAGGAGARRQAVGGGEGADDEIMHDPITLSDEGMEQIFFAAQRSDKRAWSGQLAALLAERPLAASALLLSAAMEPGVPRSGRGFLHVVVYGARALRAADFHMLRKSSSDPYCVVKVGESSMRTRTIREDLNPRWEQAFSFQIGNYLSWPVLILLGEFGAAAQCHQRMPRLLSVSVMDEDQWTKDDPLGCCDVSLAEVFGNPGKWIASDVALQQSAKRKDNCGNVSISLFWQPVFLARYTRSIIATSGFAVAFALLGIGSFCRWQPGGHGQPLHEPGVQAACVLAALLSLLATIVQFMVAHMTSGVELDKLAGTNGAALGLSTALGGTQASSNVTEPGNAALLVKLKPAKLTSYDVSVFPNTDFLQQLHLPVIIVARLVPIGVMALVALALALQAFGSSLFLQPGAPYAAELKRQLSEHEYRGLPSAGRTLSGVRFQVDSLGVLYRPPPDIRADPQKPSGESTLQGGARSASRDLRWWQVEDLKPSLAQAVSLPHWAGAAAPKPFGQMRQECADTDVKTLQAKGASQKYMASIGFQNFRQFMEVKIQQLFADALQPLLSRLNSMKEDTMEKLSLNAKESETICEDNILHATRSAGISFAQSFNFLMEGRLSSEKNRIKLEDELKAFHAEILSKGTLKIEEIIPDMDQFGTLDAYVNYLRDDVKVPGMDIELNGGAQFKRLMYEVEVFARFAGLGQKFTPTDVIQARGSGMSQPSWYGVINTLMMKNAPTRMQEKTKYVGERLKWFFTQQKDATVEFMLTVMGSPEEHLFSKLITEHAKVLMRNDTMKACVYKAYDAACESHRVEFMQMWVDYMNSMFQAPLTLLKSGTMPPLGDDYEETAPTFESTKQRIIEERQGRGKMQRELQEEIKTIPEDDSRANESVQMVQKIIEKTFRAIRCVVADQMQLYSESFFLMPMLRRLEGVMAAIELEEDDAARYRMRKTILVEEKKKFTGLEGDLQYCTDQIQKFKVIYGGGQ</sequence>
<dbReference type="EMBL" id="CAUYUJ010019137">
    <property type="protein sequence ID" value="CAK0888835.1"/>
    <property type="molecule type" value="Genomic_DNA"/>
</dbReference>
<dbReference type="InterPro" id="IPR051634">
    <property type="entry name" value="Extended_Synaptotagmin"/>
</dbReference>
<evidence type="ECO:0000259" key="3">
    <source>
        <dbReference type="PROSITE" id="PS50004"/>
    </source>
</evidence>
<organism evidence="4 5">
    <name type="scientific">Prorocentrum cordatum</name>
    <dbReference type="NCBI Taxonomy" id="2364126"/>
    <lineage>
        <taxon>Eukaryota</taxon>
        <taxon>Sar</taxon>
        <taxon>Alveolata</taxon>
        <taxon>Dinophyceae</taxon>
        <taxon>Prorocentrales</taxon>
        <taxon>Prorocentraceae</taxon>
        <taxon>Prorocentrum</taxon>
    </lineage>
</organism>
<dbReference type="Gene3D" id="3.40.50.300">
    <property type="entry name" value="P-loop containing nucleotide triphosphate hydrolases"/>
    <property type="match status" value="1"/>
</dbReference>
<feature type="compositionally biased region" description="Gly residues" evidence="1">
    <location>
        <begin position="274"/>
        <end position="289"/>
    </location>
</feature>
<keyword evidence="2" id="KW-1133">Transmembrane helix</keyword>
<reference evidence="4" key="1">
    <citation type="submission" date="2023-10" db="EMBL/GenBank/DDBJ databases">
        <authorList>
            <person name="Chen Y."/>
            <person name="Shah S."/>
            <person name="Dougan E. K."/>
            <person name="Thang M."/>
            <person name="Chan C."/>
        </authorList>
    </citation>
    <scope>NUCLEOTIDE SEQUENCE [LARGE SCALE GENOMIC DNA]</scope>
</reference>
<protein>
    <recommendedName>
        <fullName evidence="3">C2 domain-containing protein</fullName>
    </recommendedName>
</protein>
<dbReference type="SUPFAM" id="SSF52540">
    <property type="entry name" value="P-loop containing nucleoside triphosphate hydrolases"/>
    <property type="match status" value="1"/>
</dbReference>
<dbReference type="InterPro" id="IPR000008">
    <property type="entry name" value="C2_dom"/>
</dbReference>
<keyword evidence="2" id="KW-0812">Transmembrane</keyword>
<accession>A0ABN9WTD4</accession>
<evidence type="ECO:0000313" key="5">
    <source>
        <dbReference type="Proteomes" id="UP001189429"/>
    </source>
</evidence>
<dbReference type="SUPFAM" id="SSF49562">
    <property type="entry name" value="C2 domain (Calcium/lipid-binding domain, CaLB)"/>
    <property type="match status" value="1"/>
</dbReference>
<dbReference type="PANTHER" id="PTHR45761:SF1">
    <property type="entry name" value="EXTENDED SYNAPTOTAGMIN-LIKE PROTEIN 2, ISOFORM C"/>
    <property type="match status" value="1"/>
</dbReference>
<dbReference type="SMART" id="SM00239">
    <property type="entry name" value="C2"/>
    <property type="match status" value="1"/>
</dbReference>
<dbReference type="Pfam" id="PF00350">
    <property type="entry name" value="Dynamin_N"/>
    <property type="match status" value="1"/>
</dbReference>
<dbReference type="Proteomes" id="UP001189429">
    <property type="component" value="Unassembled WGS sequence"/>
</dbReference>
<feature type="region of interest" description="Disordered" evidence="1">
    <location>
        <begin position="272"/>
        <end position="291"/>
    </location>
</feature>
<feature type="domain" description="C2" evidence="3">
    <location>
        <begin position="336"/>
        <end position="482"/>
    </location>
</feature>
<feature type="transmembrane region" description="Helical" evidence="2">
    <location>
        <begin position="515"/>
        <end position="536"/>
    </location>
</feature>
<dbReference type="Pfam" id="PF00168">
    <property type="entry name" value="C2"/>
    <property type="match status" value="1"/>
</dbReference>
<gene>
    <name evidence="4" type="ORF">PCOR1329_LOCUS69549</name>
</gene>
<comment type="caution">
    <text evidence="4">The sequence shown here is derived from an EMBL/GenBank/DDBJ whole genome shotgun (WGS) entry which is preliminary data.</text>
</comment>
<dbReference type="Gene3D" id="2.60.40.150">
    <property type="entry name" value="C2 domain"/>
    <property type="match status" value="1"/>
</dbReference>
<feature type="transmembrane region" description="Helical" evidence="2">
    <location>
        <begin position="548"/>
        <end position="571"/>
    </location>
</feature>
<evidence type="ECO:0000256" key="1">
    <source>
        <dbReference type="SAM" id="MobiDB-lite"/>
    </source>
</evidence>
<evidence type="ECO:0000313" key="4">
    <source>
        <dbReference type="EMBL" id="CAK0888835.1"/>
    </source>
</evidence>
<feature type="region of interest" description="Disordered" evidence="1">
    <location>
        <begin position="719"/>
        <end position="740"/>
    </location>
</feature>
<dbReference type="PANTHER" id="PTHR45761">
    <property type="entry name" value="EXTENDED SYNAPTOTAGMIN-LIKE PROTEIN 2, ISOFORM C"/>
    <property type="match status" value="1"/>
</dbReference>
<dbReference type="InterPro" id="IPR027417">
    <property type="entry name" value="P-loop_NTPase"/>
</dbReference>
<dbReference type="InterPro" id="IPR035892">
    <property type="entry name" value="C2_domain_sf"/>
</dbReference>
<keyword evidence="5" id="KW-1185">Reference proteome</keyword>
<dbReference type="PROSITE" id="PS50004">
    <property type="entry name" value="C2"/>
    <property type="match status" value="1"/>
</dbReference>